<dbReference type="InterPro" id="IPR027291">
    <property type="entry name" value="Glyco_hydro_38_N_sf"/>
</dbReference>
<keyword evidence="10" id="KW-1185">Reference proteome</keyword>
<dbReference type="InterPro" id="IPR041147">
    <property type="entry name" value="GH38_C"/>
</dbReference>
<dbReference type="GO" id="GO:0009313">
    <property type="term" value="P:oligosaccharide catabolic process"/>
    <property type="evidence" value="ECO:0007669"/>
    <property type="project" value="TreeGrafter"/>
</dbReference>
<organism evidence="9 10">
    <name type="scientific">Dorcoceras hygrometricum</name>
    <dbReference type="NCBI Taxonomy" id="472368"/>
    <lineage>
        <taxon>Eukaryota</taxon>
        <taxon>Viridiplantae</taxon>
        <taxon>Streptophyta</taxon>
        <taxon>Embryophyta</taxon>
        <taxon>Tracheophyta</taxon>
        <taxon>Spermatophyta</taxon>
        <taxon>Magnoliopsida</taxon>
        <taxon>eudicotyledons</taxon>
        <taxon>Gunneridae</taxon>
        <taxon>Pentapetalae</taxon>
        <taxon>asterids</taxon>
        <taxon>lamiids</taxon>
        <taxon>Lamiales</taxon>
        <taxon>Gesneriaceae</taxon>
        <taxon>Didymocarpoideae</taxon>
        <taxon>Trichosporeae</taxon>
        <taxon>Loxocarpinae</taxon>
        <taxon>Dorcoceras</taxon>
    </lineage>
</organism>
<keyword evidence="7" id="KW-0732">Signal</keyword>
<protein>
    <recommendedName>
        <fullName evidence="3">alpha-mannosidase</fullName>
        <ecNumber evidence="3">3.2.1.24</ecNumber>
    </recommendedName>
</protein>
<dbReference type="GO" id="GO:0006013">
    <property type="term" value="P:mannose metabolic process"/>
    <property type="evidence" value="ECO:0007669"/>
    <property type="project" value="InterPro"/>
</dbReference>
<feature type="signal peptide" evidence="7">
    <location>
        <begin position="1"/>
        <end position="31"/>
    </location>
</feature>
<dbReference type="PANTHER" id="PTHR46017:SF1">
    <property type="entry name" value="ALPHA-MANNOSIDASE 2C1"/>
    <property type="match status" value="1"/>
</dbReference>
<dbReference type="GO" id="GO:0004559">
    <property type="term" value="F:alpha-mannosidase activity"/>
    <property type="evidence" value="ECO:0007669"/>
    <property type="project" value="UniProtKB-EC"/>
</dbReference>
<dbReference type="SUPFAM" id="SSF74650">
    <property type="entry name" value="Galactose mutarotase-like"/>
    <property type="match status" value="1"/>
</dbReference>
<dbReference type="CDD" id="cd10789">
    <property type="entry name" value="GH38N_AMII_ER_cytosolic"/>
    <property type="match status" value="1"/>
</dbReference>
<evidence type="ECO:0000256" key="4">
    <source>
        <dbReference type="ARBA" id="ARBA00022723"/>
    </source>
</evidence>
<evidence type="ECO:0000259" key="8">
    <source>
        <dbReference type="SMART" id="SM00872"/>
    </source>
</evidence>
<dbReference type="Pfam" id="PF17677">
    <property type="entry name" value="Glyco_hydro38C2"/>
    <property type="match status" value="1"/>
</dbReference>
<dbReference type="InterPro" id="IPR011330">
    <property type="entry name" value="Glyco_hydro/deAcase_b/a-brl"/>
</dbReference>
<dbReference type="Gene3D" id="2.70.98.30">
    <property type="entry name" value="Golgi alpha-mannosidase II, domain 4"/>
    <property type="match status" value="1"/>
</dbReference>
<dbReference type="InterPro" id="IPR000602">
    <property type="entry name" value="Glyco_hydro_38_N"/>
</dbReference>
<keyword evidence="4" id="KW-0479">Metal-binding</keyword>
<feature type="chain" id="PRO_5016272003" description="alpha-mannosidase" evidence="7">
    <location>
        <begin position="32"/>
        <end position="1105"/>
    </location>
</feature>
<dbReference type="Pfam" id="PF09261">
    <property type="entry name" value="Alpha-mann_mid"/>
    <property type="match status" value="1"/>
</dbReference>
<name>A0A2Z7C6T9_9LAMI</name>
<sequence>MKRKHFRNGSRARRAALIGCLAASVMLPAYGQGDRAGVQALMSKLPDADQATLKRLYALNDLQAEQWRYHEGDVAHGEATDLDDSGWKPVGPKTEVPAGASWFRWEIVVPKTLGGYDPTGTKIMFRFRVRSRGDVPEIVYFNGRRVALGADLEPIELTADAKPGEKFLVAVKLLATEDTKTFEGAQLHVEFAPNRPNPNDFVQEVLGAQALIPTLSKHPEKDQATLEKAVGMVDMQALDDASGAGQEKFDASLKAAGQQLASLKPMLQQVTFHETGNSHIDAAWLWPRTETVDVVHRTFGTAAQLMQEYPKYTFTQSAAQYNAWMADKYPELDDEIKQLIKAGRWEVVGGMWVEPDLNMPGGESTVRSILLGKRWYEKHYGVDVTIGWNPDTFGYNWQMPQIYRKSGITTFVTQKMSWNDTNQLPLKLFWWESPDGSKVLTYFPHGYGNESIDPVRLSMDFAAARKDSPGLPTMMDLYGVSDHGGGATRAMLDQGMHWASGDKVIPKMEFGTAQSFFDSVEHDIAPGSKTWDYRSIARGYAYPPAPPAGKISIPTWKDELYLEFHRGTYTTQAEQKYHLRHSEIEALNAEKFASLAWLDGSGYPNATLTDVWKKITFNGFHDLAAGSGIAVIYRDANKDFAAVKRETGEVSQAAMTTVDARIDTSGGQGVPVLVWNTLGWQRTGPVEIRVQMPDPTREVSVVDAQGHVLPSQVLDSNAETHAFTLEVQAQDVPPMGYTVLHVVPGKKAFQSDLQAHGLTLENANLRLTVDPNNGCITSLFDKKGRFETIAKGGCGNQLQAFKDKPAQYDAWNIDPDAFKHPMPIDEVDSVRLVQQNGLRDIIEIKRHWQGSTFTQDISLDNGADHAVVSNQVEWHEKHIFLKAAFPLAASAPLATFEIPYGSIQRPTTRNNSFEKAKFEVSAQRWADEGDGQHGFSLINDSKYGYDVIGNLLRISLLRSPTYPDPHADQGHQAFRYALYPHAGSWLAAHTVEHGYDFNDRLLGVQVEAHQGDLPAEHSFASVSSPDVVLTALKKAEDSNALIMRMYEIANRTEQVKVKLPPGATGAVVTNLMEKVDGAKVPVSGDIATVTIHPYEILTLKVGYRH</sequence>
<dbReference type="Pfam" id="PF07748">
    <property type="entry name" value="Glyco_hydro_38C"/>
    <property type="match status" value="1"/>
</dbReference>
<keyword evidence="6" id="KW-0326">Glycosidase</keyword>
<dbReference type="Gene3D" id="2.60.40.2220">
    <property type="match status" value="1"/>
</dbReference>
<reference evidence="9 10" key="1">
    <citation type="journal article" date="2015" name="Proc. Natl. Acad. Sci. U.S.A.">
        <title>The resurrection genome of Boea hygrometrica: A blueprint for survival of dehydration.</title>
        <authorList>
            <person name="Xiao L."/>
            <person name="Yang G."/>
            <person name="Zhang L."/>
            <person name="Yang X."/>
            <person name="Zhao S."/>
            <person name="Ji Z."/>
            <person name="Zhou Q."/>
            <person name="Hu M."/>
            <person name="Wang Y."/>
            <person name="Chen M."/>
            <person name="Xu Y."/>
            <person name="Jin H."/>
            <person name="Xiao X."/>
            <person name="Hu G."/>
            <person name="Bao F."/>
            <person name="Hu Y."/>
            <person name="Wan P."/>
            <person name="Li L."/>
            <person name="Deng X."/>
            <person name="Kuang T."/>
            <person name="Xiang C."/>
            <person name="Zhu J.K."/>
            <person name="Oliver M.J."/>
            <person name="He Y."/>
        </authorList>
    </citation>
    <scope>NUCLEOTIDE SEQUENCE [LARGE SCALE GENOMIC DNA]</scope>
    <source>
        <strain evidence="10">cv. XS01</strain>
    </source>
</reference>
<dbReference type="Proteomes" id="UP000250235">
    <property type="component" value="Unassembled WGS sequence"/>
</dbReference>
<evidence type="ECO:0000256" key="1">
    <source>
        <dbReference type="ARBA" id="ARBA00000365"/>
    </source>
</evidence>
<dbReference type="EC" id="3.2.1.24" evidence="3"/>
<dbReference type="GO" id="GO:0046872">
    <property type="term" value="F:metal ion binding"/>
    <property type="evidence" value="ECO:0007669"/>
    <property type="project" value="UniProtKB-KW"/>
</dbReference>
<keyword evidence="5" id="KW-0378">Hydrolase</keyword>
<dbReference type="InterPro" id="IPR028995">
    <property type="entry name" value="Glyco_hydro_57/38_cen_sf"/>
</dbReference>
<feature type="domain" description="Glycoside hydrolase family 38 central" evidence="8">
    <location>
        <begin position="563"/>
        <end position="640"/>
    </location>
</feature>
<evidence type="ECO:0000256" key="3">
    <source>
        <dbReference type="ARBA" id="ARBA00012752"/>
    </source>
</evidence>
<evidence type="ECO:0000313" key="10">
    <source>
        <dbReference type="Proteomes" id="UP000250235"/>
    </source>
</evidence>
<dbReference type="PANTHER" id="PTHR46017">
    <property type="entry name" value="ALPHA-MANNOSIDASE 2C1"/>
    <property type="match status" value="1"/>
</dbReference>
<gene>
    <name evidence="9" type="ORF">F511_02401</name>
</gene>
<dbReference type="SMART" id="SM00872">
    <property type="entry name" value="Alpha-mann_mid"/>
    <property type="match status" value="1"/>
</dbReference>
<evidence type="ECO:0000256" key="2">
    <source>
        <dbReference type="ARBA" id="ARBA00009792"/>
    </source>
</evidence>
<dbReference type="Gene3D" id="3.20.110.10">
    <property type="entry name" value="Glycoside hydrolase 38, N terminal domain"/>
    <property type="match status" value="1"/>
</dbReference>
<dbReference type="SUPFAM" id="SSF88688">
    <property type="entry name" value="Families 57/38 glycoside transferase middle domain"/>
    <property type="match status" value="1"/>
</dbReference>
<dbReference type="Gene3D" id="1.20.1270.50">
    <property type="entry name" value="Glycoside hydrolase family 38, central domain"/>
    <property type="match status" value="1"/>
</dbReference>
<comment type="similarity">
    <text evidence="2">Belongs to the glycosyl hydrolase 38 family.</text>
</comment>
<dbReference type="InterPro" id="IPR011013">
    <property type="entry name" value="Gal_mutarotase_sf_dom"/>
</dbReference>
<dbReference type="InterPro" id="IPR037094">
    <property type="entry name" value="Glyco_hydro_38_cen_sf"/>
</dbReference>
<dbReference type="EMBL" id="KQ999293">
    <property type="protein sequence ID" value="KZV42199.1"/>
    <property type="molecule type" value="Genomic_DNA"/>
</dbReference>
<dbReference type="AlphaFoldDB" id="A0A2Z7C6T9"/>
<evidence type="ECO:0000313" key="9">
    <source>
        <dbReference type="EMBL" id="KZV42199.1"/>
    </source>
</evidence>
<dbReference type="Pfam" id="PF01074">
    <property type="entry name" value="Glyco_hydro_38N"/>
    <property type="match status" value="1"/>
</dbReference>
<comment type="catalytic activity">
    <reaction evidence="1">
        <text>Hydrolysis of terminal, non-reducing alpha-D-mannose residues in alpha-D-mannosides.</text>
        <dbReference type="EC" id="3.2.1.24"/>
    </reaction>
</comment>
<evidence type="ECO:0000256" key="5">
    <source>
        <dbReference type="ARBA" id="ARBA00022801"/>
    </source>
</evidence>
<evidence type="ECO:0000256" key="7">
    <source>
        <dbReference type="SAM" id="SignalP"/>
    </source>
</evidence>
<dbReference type="OrthoDB" id="1708076at2759"/>
<proteinExistence type="inferred from homology"/>
<evidence type="ECO:0000256" key="6">
    <source>
        <dbReference type="ARBA" id="ARBA00023295"/>
    </source>
</evidence>
<dbReference type="GO" id="GO:0030246">
    <property type="term" value="F:carbohydrate binding"/>
    <property type="evidence" value="ECO:0007669"/>
    <property type="project" value="InterPro"/>
</dbReference>
<dbReference type="InterPro" id="IPR011682">
    <property type="entry name" value="Glyco_hydro_38_C"/>
</dbReference>
<accession>A0A2Z7C6T9</accession>
<dbReference type="SUPFAM" id="SSF88713">
    <property type="entry name" value="Glycoside hydrolase/deacetylase"/>
    <property type="match status" value="1"/>
</dbReference>
<dbReference type="InterPro" id="IPR015341">
    <property type="entry name" value="Glyco_hydro_38_cen"/>
</dbReference>